<dbReference type="InterPro" id="IPR013783">
    <property type="entry name" value="Ig-like_fold"/>
</dbReference>
<sequence>DPTDAHAAVTFAVSGLPAGATLSAGSYDANTKTWTITPSEANGLQITLPKDFSGSVTPHITATSSAGHSHSIDMSGSITDTQDVAVISGTDSASITEDIHVQSSGIIETNQNQLNVRDPDAGEALFTPTGTPSGAGSTATGSWVAGDKGIGQFILHADGRWLYKVDNDNTHINSLGDGDTFTETLTVHSKDGTTHQLTSTIHGTNDQPVIDATSAVTAIEGGHTAHKGQITTTDVDTGDSATYTAITPTTGQHVPGFTLNADGSYEFDATDAGYDHLALGKTEQVSVSVTVTDGAGATDQKDLIITITGTNDRPTVVSSLAQHIHSIDEDTTQHFSAKDFGFIDKDHGDQFDHITITALPDAFKGQFEYNGHPITIPLDVLTADISKITFVPAQDYNGGVQFGFTVNDGHTDSFPKIGNFEIIPVDDISTVSGTDTLSMTEGSAANTHADLTVAKGAWLANVDGHFDFPDVVANDPNAGRWYAIVGAGVAGGAAHGMKIETTQWVMNMGDPNYGHNGYMTFTRNTDHATASYNAVDRVEADLFINDPDTVPATFIDVTDSLGDNGYGKFSMHNGHWSFVGGDKTTALADGEKATETFTFNTSDGVTHQVTVNLTGSDTKAEFKGDISANLKEGDIGDTVSAHGTLNIVDVDTGQNPIIADFHDKSGVNGYGHFSMVNNQWTYEIDQTKVQKLNASESVQDKITVTASDGTTQDIVISIRGTNDAPEVTGAVANTDDS</sequence>
<feature type="non-terminal residue" evidence="2">
    <location>
        <position position="1"/>
    </location>
</feature>
<dbReference type="Gene3D" id="2.60.40.10">
    <property type="entry name" value="Immunoglobulins"/>
    <property type="match status" value="2"/>
</dbReference>
<protein>
    <recommendedName>
        <fullName evidence="1">RapA2 cadherin-like domain-containing protein</fullName>
    </recommendedName>
</protein>
<dbReference type="RefSeq" id="WP_194573961.1">
    <property type="nucleotide sequence ID" value="NZ_RDOM01000207.1"/>
</dbReference>
<dbReference type="InterPro" id="IPR040853">
    <property type="entry name" value="RapA2_cadherin-like"/>
</dbReference>
<comment type="caution">
    <text evidence="2">The sequence shown here is derived from an EMBL/GenBank/DDBJ whole genome shotgun (WGS) entry which is preliminary data.</text>
</comment>
<proteinExistence type="predicted"/>
<reference evidence="2 3" key="1">
    <citation type="journal article" date="2021" name="PeerJ">
        <title>Analysis of 44 Vibrio anguillarum genomes reveals high genetic diversity.</title>
        <authorList>
            <person name="Hansen M.J."/>
            <person name="Dalsgaard I."/>
        </authorList>
    </citation>
    <scope>NUCLEOTIDE SEQUENCE [LARGE SCALE GENOMIC DNA]</scope>
    <source>
        <strain evidence="2 3">17-16730-2A</strain>
    </source>
</reference>
<gene>
    <name evidence="2" type="ORF">EAY07_20520</name>
</gene>
<feature type="non-terminal residue" evidence="2">
    <location>
        <position position="737"/>
    </location>
</feature>
<dbReference type="InterPro" id="IPR010221">
    <property type="entry name" value="VCBS_dom"/>
</dbReference>
<organism evidence="2 3">
    <name type="scientific">Vibrio anguillarum</name>
    <name type="common">Listonella anguillarum</name>
    <dbReference type="NCBI Taxonomy" id="55601"/>
    <lineage>
        <taxon>Bacteria</taxon>
        <taxon>Pseudomonadati</taxon>
        <taxon>Pseudomonadota</taxon>
        <taxon>Gammaproteobacteria</taxon>
        <taxon>Vibrionales</taxon>
        <taxon>Vibrionaceae</taxon>
        <taxon>Vibrio</taxon>
    </lineage>
</organism>
<name>A0ABD4KSH6_VIBAN</name>
<evidence type="ECO:0000313" key="3">
    <source>
        <dbReference type="Proteomes" id="UP000722957"/>
    </source>
</evidence>
<evidence type="ECO:0000313" key="2">
    <source>
        <dbReference type="EMBL" id="MBF4274349.1"/>
    </source>
</evidence>
<dbReference type="AlphaFoldDB" id="A0ABD4KSH6"/>
<accession>A0ABD4KSH6</accession>
<feature type="domain" description="RapA2 cadherin-like" evidence="1">
    <location>
        <begin position="196"/>
        <end position="267"/>
    </location>
</feature>
<dbReference type="EMBL" id="RDOM01000207">
    <property type="protein sequence ID" value="MBF4274349.1"/>
    <property type="molecule type" value="Genomic_DNA"/>
</dbReference>
<dbReference type="Proteomes" id="UP000722957">
    <property type="component" value="Unassembled WGS sequence"/>
</dbReference>
<evidence type="ECO:0000259" key="1">
    <source>
        <dbReference type="Pfam" id="PF17803"/>
    </source>
</evidence>
<dbReference type="NCBIfam" id="TIGR01965">
    <property type="entry name" value="VCBS_repeat"/>
    <property type="match status" value="4"/>
</dbReference>
<dbReference type="Pfam" id="PF17803">
    <property type="entry name" value="Cadherin_4"/>
    <property type="match status" value="1"/>
</dbReference>